<keyword evidence="1" id="KW-0732">Signal</keyword>
<dbReference type="Proteomes" id="UP000317716">
    <property type="component" value="Unassembled WGS sequence"/>
</dbReference>
<comment type="caution">
    <text evidence="2">The sequence shown here is derived from an EMBL/GenBank/DDBJ whole genome shotgun (WGS) entry which is preliminary data.</text>
</comment>
<evidence type="ECO:0000313" key="3">
    <source>
        <dbReference type="Proteomes" id="UP000317716"/>
    </source>
</evidence>
<organism evidence="2 3">
    <name type="scientific">Eiseniibacteriota bacterium</name>
    <dbReference type="NCBI Taxonomy" id="2212470"/>
    <lineage>
        <taxon>Bacteria</taxon>
        <taxon>Candidatus Eiseniibacteriota</taxon>
    </lineage>
</organism>
<name>A0A538SL20_UNCEI</name>
<feature type="non-terminal residue" evidence="2">
    <location>
        <position position="92"/>
    </location>
</feature>
<dbReference type="PROSITE" id="PS51257">
    <property type="entry name" value="PROKAR_LIPOPROTEIN"/>
    <property type="match status" value="1"/>
</dbReference>
<protein>
    <recommendedName>
        <fullName evidence="4">Isoaspartyl peptidase/L-asparaginase</fullName>
    </recommendedName>
</protein>
<gene>
    <name evidence="2" type="ORF">E6K72_09625</name>
</gene>
<evidence type="ECO:0000313" key="2">
    <source>
        <dbReference type="EMBL" id="TMQ52052.1"/>
    </source>
</evidence>
<dbReference type="AlphaFoldDB" id="A0A538SL20"/>
<feature type="chain" id="PRO_5022004588" description="Isoaspartyl peptidase/L-asparaginase" evidence="1">
    <location>
        <begin position="32"/>
        <end position="92"/>
    </location>
</feature>
<accession>A0A538SL20</accession>
<sequence>MKPNPGRVIFALAALPLVVACCALACEPAFAAAPRAALPTLAGERRAGPLVVVHGGVGSPPAVADGPQAAAAEALAALARGGSGLDAAIAGT</sequence>
<reference evidence="2 3" key="1">
    <citation type="journal article" date="2019" name="Nat. Microbiol.">
        <title>Mediterranean grassland soil C-N compound turnover is dependent on rainfall and depth, and is mediated by genomically divergent microorganisms.</title>
        <authorList>
            <person name="Diamond S."/>
            <person name="Andeer P.F."/>
            <person name="Li Z."/>
            <person name="Crits-Christoph A."/>
            <person name="Burstein D."/>
            <person name="Anantharaman K."/>
            <person name="Lane K.R."/>
            <person name="Thomas B.C."/>
            <person name="Pan C."/>
            <person name="Northen T.R."/>
            <person name="Banfield J.F."/>
        </authorList>
    </citation>
    <scope>NUCLEOTIDE SEQUENCE [LARGE SCALE GENOMIC DNA]</scope>
    <source>
        <strain evidence="2">WS_2</strain>
    </source>
</reference>
<proteinExistence type="predicted"/>
<evidence type="ECO:0008006" key="4">
    <source>
        <dbReference type="Google" id="ProtNLM"/>
    </source>
</evidence>
<feature type="signal peptide" evidence="1">
    <location>
        <begin position="1"/>
        <end position="31"/>
    </location>
</feature>
<dbReference type="EMBL" id="VBOS01000340">
    <property type="protein sequence ID" value="TMQ52052.1"/>
    <property type="molecule type" value="Genomic_DNA"/>
</dbReference>
<evidence type="ECO:0000256" key="1">
    <source>
        <dbReference type="SAM" id="SignalP"/>
    </source>
</evidence>